<evidence type="ECO:0000313" key="2">
    <source>
        <dbReference type="EMBL" id="XBO37682.1"/>
    </source>
</evidence>
<dbReference type="AlphaFoldDB" id="A0AAU7JBD2"/>
<keyword evidence="1" id="KW-0812">Transmembrane</keyword>
<evidence type="ECO:0000256" key="1">
    <source>
        <dbReference type="SAM" id="Phobius"/>
    </source>
</evidence>
<feature type="transmembrane region" description="Helical" evidence="1">
    <location>
        <begin position="363"/>
        <end position="382"/>
    </location>
</feature>
<feature type="transmembrane region" description="Helical" evidence="1">
    <location>
        <begin position="54"/>
        <end position="74"/>
    </location>
</feature>
<feature type="transmembrane region" description="Helical" evidence="1">
    <location>
        <begin position="143"/>
        <end position="160"/>
    </location>
</feature>
<feature type="transmembrane region" description="Helical" evidence="1">
    <location>
        <begin position="111"/>
        <end position="131"/>
    </location>
</feature>
<dbReference type="InterPro" id="IPR010640">
    <property type="entry name" value="Low_temperature_requirement_A"/>
</dbReference>
<proteinExistence type="predicted"/>
<feature type="transmembrane region" description="Helical" evidence="1">
    <location>
        <begin position="207"/>
        <end position="227"/>
    </location>
</feature>
<sequence length="399" mass="42816">MSEAQGLLRGEPTEGHHRVTYVELFFDLVFVFAVTQLSHTLVEHFDGPTMLRTGILMVAVWWVWIDTSWATNWLDPDRPQVRAVLFGMMLAGLALSTSIPDAFGQRAPAFGVSYALMQIGRSAFVVAAIPGGEAALRMNFRRILAWHCAAGLLWIVGGFVEGNARLWVWGLATALQCIAPILKFWVPGLGASAVSDWKVEGGHMAERCGLFIIIALGESILVTGATFGKTEWSGWTVTAFVSSFVASLAMWWIYFDLGAEAGSRELADSDDPGRLARLAYTYLHLPIVAGVIITAVGDEFVLAHPDGAGEAKTLATVVGGPLVFLAGTLLFKRAVRGWLQLSHLTGIAVLVALLAAAPLTLRLSPAALSLLATLVLIVVAAWESRSLAPRGTGTSAKHE</sequence>
<dbReference type="PANTHER" id="PTHR36840">
    <property type="entry name" value="BLL5714 PROTEIN"/>
    <property type="match status" value="1"/>
</dbReference>
<protein>
    <submittedName>
        <fullName evidence="2">Low temperature requirement protein A</fullName>
    </submittedName>
</protein>
<dbReference type="PANTHER" id="PTHR36840:SF1">
    <property type="entry name" value="BLL5714 PROTEIN"/>
    <property type="match status" value="1"/>
</dbReference>
<feature type="transmembrane region" description="Helical" evidence="1">
    <location>
        <begin position="81"/>
        <end position="99"/>
    </location>
</feature>
<feature type="transmembrane region" description="Helical" evidence="1">
    <location>
        <begin position="313"/>
        <end position="331"/>
    </location>
</feature>
<dbReference type="EMBL" id="CP157484">
    <property type="protein sequence ID" value="XBO37682.1"/>
    <property type="molecule type" value="Genomic_DNA"/>
</dbReference>
<dbReference type="RefSeq" id="WP_406854507.1">
    <property type="nucleotide sequence ID" value="NZ_CP157484.1"/>
</dbReference>
<dbReference type="Pfam" id="PF06772">
    <property type="entry name" value="LtrA"/>
    <property type="match status" value="1"/>
</dbReference>
<feature type="transmembrane region" description="Helical" evidence="1">
    <location>
        <begin position="233"/>
        <end position="254"/>
    </location>
</feature>
<accession>A0AAU7JBD2</accession>
<organism evidence="2">
    <name type="scientific">Alsobacter sp. KACC 23698</name>
    <dbReference type="NCBI Taxonomy" id="3149229"/>
    <lineage>
        <taxon>Bacteria</taxon>
        <taxon>Pseudomonadati</taxon>
        <taxon>Pseudomonadota</taxon>
        <taxon>Alphaproteobacteria</taxon>
        <taxon>Hyphomicrobiales</taxon>
        <taxon>Alsobacteraceae</taxon>
        <taxon>Alsobacter</taxon>
    </lineage>
</organism>
<keyword evidence="1" id="KW-1133">Transmembrane helix</keyword>
<feature type="transmembrane region" description="Helical" evidence="1">
    <location>
        <begin position="21"/>
        <end position="42"/>
    </location>
</feature>
<feature type="transmembrane region" description="Helical" evidence="1">
    <location>
        <begin position="275"/>
        <end position="293"/>
    </location>
</feature>
<name>A0AAU7JBD2_9HYPH</name>
<feature type="transmembrane region" description="Helical" evidence="1">
    <location>
        <begin position="338"/>
        <end position="357"/>
    </location>
</feature>
<gene>
    <name evidence="2" type="ORF">ABEG18_18410</name>
</gene>
<reference evidence="2" key="1">
    <citation type="submission" date="2024-05" db="EMBL/GenBank/DDBJ databases">
        <authorList>
            <person name="Kim S."/>
            <person name="Heo J."/>
            <person name="Choi H."/>
            <person name="Choi Y."/>
            <person name="Kwon S.-W."/>
            <person name="Kim Y."/>
        </authorList>
    </citation>
    <scope>NUCLEOTIDE SEQUENCE</scope>
    <source>
        <strain evidence="2">KACC 23698</strain>
    </source>
</reference>
<keyword evidence="1" id="KW-0472">Membrane</keyword>
<feature type="transmembrane region" description="Helical" evidence="1">
    <location>
        <begin position="166"/>
        <end position="186"/>
    </location>
</feature>